<dbReference type="EMBL" id="AAOA02000001">
    <property type="protein sequence ID" value="ESZ89420.1"/>
    <property type="molecule type" value="Genomic_DNA"/>
</dbReference>
<dbReference type="Gene3D" id="1.20.58.2200">
    <property type="match status" value="1"/>
</dbReference>
<feature type="region of interest" description="Disordered" evidence="2">
    <location>
        <begin position="810"/>
        <end position="829"/>
    </location>
</feature>
<dbReference type="InterPro" id="IPR019734">
    <property type="entry name" value="TPR_rpt"/>
</dbReference>
<feature type="compositionally biased region" description="Polar residues" evidence="2">
    <location>
        <begin position="315"/>
        <end position="340"/>
    </location>
</feature>
<gene>
    <name evidence="4" type="ORF">KT71_002184</name>
</gene>
<dbReference type="AlphaFoldDB" id="V7HVP5"/>
<keyword evidence="5" id="KW-1185">Reference proteome</keyword>
<evidence type="ECO:0000313" key="5">
    <source>
        <dbReference type="Proteomes" id="UP000019205"/>
    </source>
</evidence>
<proteinExistence type="predicted"/>
<dbReference type="PROSITE" id="PS51782">
    <property type="entry name" value="LYSM"/>
    <property type="match status" value="1"/>
</dbReference>
<feature type="domain" description="LysM" evidence="3">
    <location>
        <begin position="215"/>
        <end position="270"/>
    </location>
</feature>
<dbReference type="Pfam" id="PF14559">
    <property type="entry name" value="TPR_19"/>
    <property type="match status" value="1"/>
</dbReference>
<dbReference type="Pfam" id="PF25800">
    <property type="entry name" value="FimV_N"/>
    <property type="match status" value="1"/>
</dbReference>
<evidence type="ECO:0000313" key="4">
    <source>
        <dbReference type="EMBL" id="ESZ89420.1"/>
    </source>
</evidence>
<feature type="compositionally biased region" description="Low complexity" evidence="2">
    <location>
        <begin position="410"/>
        <end position="438"/>
    </location>
</feature>
<organism evidence="4 5">
    <name type="scientific">Congregibacter litoralis KT71</name>
    <dbReference type="NCBI Taxonomy" id="314285"/>
    <lineage>
        <taxon>Bacteria</taxon>
        <taxon>Pseudomonadati</taxon>
        <taxon>Pseudomonadota</taxon>
        <taxon>Gammaproteobacteria</taxon>
        <taxon>Cellvibrionales</taxon>
        <taxon>Halieaceae</taxon>
        <taxon>Congregibacter</taxon>
    </lineage>
</organism>
<dbReference type="NCBIfam" id="TIGR03504">
    <property type="entry name" value="FimV_Cterm"/>
    <property type="match status" value="1"/>
</dbReference>
<feature type="region of interest" description="Disordered" evidence="2">
    <location>
        <begin position="528"/>
        <end position="553"/>
    </location>
</feature>
<keyword evidence="1" id="KW-0802">TPR repeat</keyword>
<feature type="region of interest" description="Disordered" evidence="2">
    <location>
        <begin position="159"/>
        <end position="212"/>
    </location>
</feature>
<feature type="compositionally biased region" description="Acidic residues" evidence="2">
    <location>
        <begin position="528"/>
        <end position="539"/>
    </location>
</feature>
<feature type="repeat" description="TPR" evidence="1">
    <location>
        <begin position="563"/>
        <end position="596"/>
    </location>
</feature>
<dbReference type="HOGENOM" id="CLU_007099_1_0_6"/>
<reference evidence="4 5" key="1">
    <citation type="journal article" date="2007" name="Proc. Natl. Acad. Sci. U.S.A.">
        <title>Characterization of a marine gammaproteobacterium capable of aerobic anoxygenic photosynthesis.</title>
        <authorList>
            <person name="Fuchs B.M."/>
            <person name="Spring S."/>
            <person name="Teeling H."/>
            <person name="Quast C."/>
            <person name="Wulf J."/>
            <person name="Schattenhofer M."/>
            <person name="Yan S."/>
            <person name="Ferriera S."/>
            <person name="Johnson J."/>
            <person name="Glockner F.O."/>
            <person name="Amann R."/>
        </authorList>
    </citation>
    <scope>NUCLEOTIDE SEQUENCE [LARGE SCALE GENOMIC DNA]</scope>
    <source>
        <strain evidence="4">KT71</strain>
    </source>
</reference>
<dbReference type="Gene3D" id="3.10.350.10">
    <property type="entry name" value="LysM domain"/>
    <property type="match status" value="1"/>
</dbReference>
<feature type="region of interest" description="Disordered" evidence="2">
    <location>
        <begin position="315"/>
        <end position="368"/>
    </location>
</feature>
<name>V7HVP5_9GAMM</name>
<dbReference type="InterPro" id="IPR036779">
    <property type="entry name" value="LysM_dom_sf"/>
</dbReference>
<comment type="caution">
    <text evidence="4">The sequence shown here is derived from an EMBL/GenBank/DDBJ whole genome shotgun (WGS) entry which is preliminary data.</text>
</comment>
<dbReference type="eggNOG" id="COG3170">
    <property type="taxonomic scope" value="Bacteria"/>
</dbReference>
<dbReference type="InterPro" id="IPR020011">
    <property type="entry name" value="FimV_C"/>
</dbReference>
<feature type="compositionally biased region" description="Low complexity" evidence="2">
    <location>
        <begin position="348"/>
        <end position="368"/>
    </location>
</feature>
<dbReference type="SUPFAM" id="SSF48452">
    <property type="entry name" value="TPR-like"/>
    <property type="match status" value="1"/>
</dbReference>
<dbReference type="Gene3D" id="1.25.40.10">
    <property type="entry name" value="Tetratricopeptide repeat domain"/>
    <property type="match status" value="1"/>
</dbReference>
<feature type="region of interest" description="Disordered" evidence="2">
    <location>
        <begin position="410"/>
        <end position="446"/>
    </location>
</feature>
<sequence length="829" mass="87053">MVTKSRTKPGVRAAVRAAVIAYGAAASLPALALGLGEIEMQSFLNEPLRAEVELLDTRQLTTDDIRIRLAGGDDFDRLGVERSYFLTSIKFDIVVDERSGRGVIKLSTDEAVLEPFIDLIIEARWPNGRLLREYTVLVDPPAFRQDVVTVSASERIAEDTNLEKPALAPESRPPESSGTERRDDSLAVRESNLPAGEMPQRAFSAETATAPRSGSRYMVKRDETLWQIASEGKPSGISVQQAMLEIQRLNPEAFINGNINRIKAGYIIYLPAAGEVSSDDLARALDEVREQNQAWREGQGAPGVTAAATLRVSADSSVDTPARSSDASLATDAGPSSQGEPASAPASTTEALAETPEGAAPAGESAGSAELAAQLDAMASRLDTLEQIVSLKDEQIATLEQALREAREAAAAAAAAPAPQVTAPPTASAPQAAPRTAPQAPPSPAASGGIPWLPISGGLLAIAAAVVLLLRRRAAGKDDASGSAAVAAQVDDDDVFEGVNLKSESFDADDAPVIDDAAAAMAAAAAAEDDSEAAIESEEEHSRGGSRGYGERKHDDYIDEGAAGDALAEADIYIAYGRYLQAIELLETAISIDPGNGLYHVKLIELYVDMGEEEKAAEQLETLRENGSPDTIARGEALVGGGASAAATAPGFDLETPADDEAPALDLTDDLDLEPEVDGEAESVDVPDSLELSLEDADASDASLAGAQEDDDFDSIEFEHLEIEEDTPLEAGSDELDFAAADEELDLSDALVSAEESMGVADASAADSADSEDLLIAEDADQMATKLDLARAYLDMGDSEGARGILEEVMEKGTEEQQQESRDLLTRIG</sequence>
<accession>V7HVP5</accession>
<dbReference type="InterPro" id="IPR011990">
    <property type="entry name" value="TPR-like_helical_dom_sf"/>
</dbReference>
<dbReference type="PROSITE" id="PS50005">
    <property type="entry name" value="TPR"/>
    <property type="match status" value="1"/>
</dbReference>
<evidence type="ECO:0000259" key="3">
    <source>
        <dbReference type="PROSITE" id="PS51782"/>
    </source>
</evidence>
<dbReference type="CDD" id="cd00118">
    <property type="entry name" value="LysM"/>
    <property type="match status" value="1"/>
</dbReference>
<dbReference type="NCBIfam" id="TIGR03505">
    <property type="entry name" value="FimV_core"/>
    <property type="match status" value="1"/>
</dbReference>
<dbReference type="Proteomes" id="UP000019205">
    <property type="component" value="Chromosome"/>
</dbReference>
<dbReference type="OrthoDB" id="5298707at2"/>
<dbReference type="InterPro" id="IPR018392">
    <property type="entry name" value="LysM"/>
</dbReference>
<feature type="compositionally biased region" description="Basic and acidic residues" evidence="2">
    <location>
        <begin position="178"/>
        <end position="187"/>
    </location>
</feature>
<reference evidence="4 5" key="2">
    <citation type="journal article" date="2009" name="PLoS ONE">
        <title>The photosynthetic apparatus and its regulation in the aerobic gammaproteobacterium Congregibacter litoralis gen. nov., sp. nov.</title>
        <authorList>
            <person name="Spring S."/>
            <person name="Lunsdorf H."/>
            <person name="Fuchs B.M."/>
            <person name="Tindall B.J."/>
        </authorList>
    </citation>
    <scope>NUCLEOTIDE SEQUENCE [LARGE SCALE GENOMIC DNA]</scope>
    <source>
        <strain evidence="4">KT71</strain>
    </source>
</reference>
<protein>
    <submittedName>
        <fullName evidence="4">FimV N-terminal domain protein</fullName>
    </submittedName>
</protein>
<dbReference type="InterPro" id="IPR020012">
    <property type="entry name" value="LysM_FimV"/>
</dbReference>
<evidence type="ECO:0000256" key="2">
    <source>
        <dbReference type="SAM" id="MobiDB-lite"/>
    </source>
</evidence>
<feature type="region of interest" description="Disordered" evidence="2">
    <location>
        <begin position="644"/>
        <end position="663"/>
    </location>
</feature>
<dbReference type="InterPro" id="IPR057840">
    <property type="entry name" value="FimV_N"/>
</dbReference>
<dbReference type="STRING" id="314285.KT71_002184"/>
<dbReference type="InterPro" id="IPR038440">
    <property type="entry name" value="FimV_C_sf"/>
</dbReference>
<evidence type="ECO:0000256" key="1">
    <source>
        <dbReference type="PROSITE-ProRule" id="PRU00339"/>
    </source>
</evidence>